<comment type="caution">
    <text evidence="3">The sequence shown here is derived from an EMBL/GenBank/DDBJ whole genome shotgun (WGS) entry which is preliminary data.</text>
</comment>
<dbReference type="SUPFAM" id="SSF51445">
    <property type="entry name" value="(Trans)glycosidases"/>
    <property type="match status" value="1"/>
</dbReference>
<evidence type="ECO:0000313" key="3">
    <source>
        <dbReference type="EMBL" id="KAL3805782.1"/>
    </source>
</evidence>
<reference evidence="3 4" key="1">
    <citation type="journal article" date="2020" name="G3 (Bethesda)">
        <title>Improved Reference Genome for Cyclotella cryptica CCMP332, a Model for Cell Wall Morphogenesis, Salinity Adaptation, and Lipid Production in Diatoms (Bacillariophyta).</title>
        <authorList>
            <person name="Roberts W.R."/>
            <person name="Downey K.M."/>
            <person name="Ruck E.C."/>
            <person name="Traller J.C."/>
            <person name="Alverson A.J."/>
        </authorList>
    </citation>
    <scope>NUCLEOTIDE SEQUENCE [LARGE SCALE GENOMIC DNA]</scope>
    <source>
        <strain evidence="3 4">CCMP332</strain>
    </source>
</reference>
<evidence type="ECO:0000313" key="4">
    <source>
        <dbReference type="Proteomes" id="UP001516023"/>
    </source>
</evidence>
<dbReference type="Pfam" id="PF00704">
    <property type="entry name" value="Glyco_hydro_18"/>
    <property type="match status" value="1"/>
</dbReference>
<proteinExistence type="predicted"/>
<protein>
    <recommendedName>
        <fullName evidence="2">GH18 domain-containing protein</fullName>
    </recommendedName>
</protein>
<evidence type="ECO:0000259" key="2">
    <source>
        <dbReference type="PROSITE" id="PS51910"/>
    </source>
</evidence>
<dbReference type="Gene3D" id="3.20.20.80">
    <property type="entry name" value="Glycosidases"/>
    <property type="match status" value="2"/>
</dbReference>
<evidence type="ECO:0000256" key="1">
    <source>
        <dbReference type="SAM" id="SignalP"/>
    </source>
</evidence>
<feature type="domain" description="GH18" evidence="2">
    <location>
        <begin position="29"/>
        <end position="374"/>
    </location>
</feature>
<organism evidence="3 4">
    <name type="scientific">Cyclotella cryptica</name>
    <dbReference type="NCBI Taxonomy" id="29204"/>
    <lineage>
        <taxon>Eukaryota</taxon>
        <taxon>Sar</taxon>
        <taxon>Stramenopiles</taxon>
        <taxon>Ochrophyta</taxon>
        <taxon>Bacillariophyta</taxon>
        <taxon>Coscinodiscophyceae</taxon>
        <taxon>Thalassiosirophycidae</taxon>
        <taxon>Stephanodiscales</taxon>
        <taxon>Stephanodiscaceae</taxon>
        <taxon>Cyclotella</taxon>
    </lineage>
</organism>
<sequence>MTRNSKFIHILLLQILFLWLPVHSNDKTFVLAGYLPEYRSYINVNETSIHLTDLMLFSVTPEAVMSSDGCCLSSDHYDLIRKARSYKMEENNEVLRLLVTIGGAGRSNGFANIVGGNVQLQGKFVNELIKLCPSRDICVVEEEPLSQDSIPFYYTVHKDTESIGSPQKISEHERLDGIDLDFEGIQSIDEWKTYLELIIFVASRLNRHGLMVTVALHPGQFLPPKVCDVVDRVHVMTYDMIDGSKGRQGHHAELPAVQGALKSFIDRGCPSSKLVLGIPAYARNGQNPGLVKTYSEIIDDYFKDGHTMTNEFRKIGFVNGYYFDSPAMVASKVKYAKSIGLGGVFMWEVGQDKSSPDYSGGILLQAAANSILNTDSISGEL</sequence>
<keyword evidence="1" id="KW-0732">Signal</keyword>
<dbReference type="InterPro" id="IPR017853">
    <property type="entry name" value="GH"/>
</dbReference>
<gene>
    <name evidence="3" type="ORF">HJC23_007743</name>
</gene>
<dbReference type="AlphaFoldDB" id="A0ABD3QZJ9"/>
<dbReference type="PANTHER" id="PTHR11177">
    <property type="entry name" value="CHITINASE"/>
    <property type="match status" value="1"/>
</dbReference>
<dbReference type="Proteomes" id="UP001516023">
    <property type="component" value="Unassembled WGS sequence"/>
</dbReference>
<dbReference type="PANTHER" id="PTHR11177:SF317">
    <property type="entry name" value="CHITINASE 12-RELATED"/>
    <property type="match status" value="1"/>
</dbReference>
<keyword evidence="4" id="KW-1185">Reference proteome</keyword>
<dbReference type="SMART" id="SM00636">
    <property type="entry name" value="Glyco_18"/>
    <property type="match status" value="1"/>
</dbReference>
<dbReference type="InterPro" id="IPR001223">
    <property type="entry name" value="Glyco_hydro18_cat"/>
</dbReference>
<accession>A0ABD3QZJ9</accession>
<dbReference type="InterPro" id="IPR050314">
    <property type="entry name" value="Glycosyl_Hydrlase_18"/>
</dbReference>
<dbReference type="EMBL" id="JABMIG020000001">
    <property type="protein sequence ID" value="KAL3805782.1"/>
    <property type="molecule type" value="Genomic_DNA"/>
</dbReference>
<dbReference type="InterPro" id="IPR011583">
    <property type="entry name" value="Chitinase_II/V-like_cat"/>
</dbReference>
<dbReference type="PROSITE" id="PS51910">
    <property type="entry name" value="GH18_2"/>
    <property type="match status" value="1"/>
</dbReference>
<name>A0ABD3QZJ9_9STRA</name>
<feature type="chain" id="PRO_5044757363" description="GH18 domain-containing protein" evidence="1">
    <location>
        <begin position="25"/>
        <end position="381"/>
    </location>
</feature>
<feature type="signal peptide" evidence="1">
    <location>
        <begin position="1"/>
        <end position="24"/>
    </location>
</feature>